<gene>
    <name evidence="4" type="ORF">AUP43_06935</name>
</gene>
<comment type="similarity">
    <text evidence="1">Belongs to the DprA/Smf family.</text>
</comment>
<dbReference type="Pfam" id="PF21102">
    <property type="entry name" value="DprA_N"/>
    <property type="match status" value="1"/>
</dbReference>
<dbReference type="STRING" id="580166.AUP43_06935"/>
<keyword evidence="5" id="KW-1185">Reference proteome</keyword>
<evidence type="ECO:0000259" key="2">
    <source>
        <dbReference type="Pfam" id="PF02481"/>
    </source>
</evidence>
<dbReference type="RefSeq" id="WP_067554651.1">
    <property type="nucleotide sequence ID" value="NZ_LPXN01000096.1"/>
</dbReference>
<dbReference type="Proteomes" id="UP000076400">
    <property type="component" value="Unassembled WGS sequence"/>
</dbReference>
<dbReference type="InterPro" id="IPR036388">
    <property type="entry name" value="WH-like_DNA-bd_sf"/>
</dbReference>
<dbReference type="Gene3D" id="3.40.50.450">
    <property type="match status" value="1"/>
</dbReference>
<dbReference type="PANTHER" id="PTHR43022">
    <property type="entry name" value="PROTEIN SMF"/>
    <property type="match status" value="1"/>
</dbReference>
<dbReference type="OrthoDB" id="9785707at2"/>
<evidence type="ECO:0000313" key="5">
    <source>
        <dbReference type="Proteomes" id="UP000076400"/>
    </source>
</evidence>
<accession>A0A154W857</accession>
<dbReference type="PANTHER" id="PTHR43022:SF1">
    <property type="entry name" value="PROTEIN SMF"/>
    <property type="match status" value="1"/>
</dbReference>
<proteinExistence type="inferred from homology"/>
<dbReference type="EMBL" id="LPXN01000096">
    <property type="protein sequence ID" value="KZD09676.1"/>
    <property type="molecule type" value="Genomic_DNA"/>
</dbReference>
<comment type="caution">
    <text evidence="4">The sequence shown here is derived from an EMBL/GenBank/DDBJ whole genome shotgun (WGS) entry which is preliminary data.</text>
</comment>
<dbReference type="InterPro" id="IPR057666">
    <property type="entry name" value="DrpA_SLOG"/>
</dbReference>
<name>A0A154W857_9PROT</name>
<evidence type="ECO:0000313" key="4">
    <source>
        <dbReference type="EMBL" id="KZD09676.1"/>
    </source>
</evidence>
<feature type="domain" description="DprA winged helix" evidence="3">
    <location>
        <begin position="313"/>
        <end position="370"/>
    </location>
</feature>
<evidence type="ECO:0000256" key="1">
    <source>
        <dbReference type="ARBA" id="ARBA00006525"/>
    </source>
</evidence>
<protein>
    <submittedName>
        <fullName evidence="4">DNA processing protein DprA</fullName>
    </submittedName>
</protein>
<dbReference type="SUPFAM" id="SSF102405">
    <property type="entry name" value="MCP/YpsA-like"/>
    <property type="match status" value="1"/>
</dbReference>
<feature type="domain" description="Smf/DprA SLOG" evidence="2">
    <location>
        <begin position="85"/>
        <end position="291"/>
    </location>
</feature>
<reference evidence="4 5" key="1">
    <citation type="submission" date="2015-12" db="EMBL/GenBank/DDBJ databases">
        <title>Genome sequence of Oceanibaculum pacificum MCCC 1A02656.</title>
        <authorList>
            <person name="Lu L."/>
            <person name="Lai Q."/>
            <person name="Shao Z."/>
            <person name="Qian P."/>
        </authorList>
    </citation>
    <scope>NUCLEOTIDE SEQUENCE [LARGE SCALE GENOMIC DNA]</scope>
    <source>
        <strain evidence="4 5">MCCC 1A02656</strain>
    </source>
</reference>
<dbReference type="GO" id="GO:0009294">
    <property type="term" value="P:DNA-mediated transformation"/>
    <property type="evidence" value="ECO:0007669"/>
    <property type="project" value="InterPro"/>
</dbReference>
<dbReference type="NCBIfam" id="TIGR00732">
    <property type="entry name" value="dprA"/>
    <property type="match status" value="1"/>
</dbReference>
<dbReference type="Pfam" id="PF17782">
    <property type="entry name" value="WHD_DprA"/>
    <property type="match status" value="1"/>
</dbReference>
<evidence type="ECO:0000259" key="3">
    <source>
        <dbReference type="Pfam" id="PF17782"/>
    </source>
</evidence>
<dbReference type="InterPro" id="IPR041614">
    <property type="entry name" value="DprA_WH"/>
</dbReference>
<dbReference type="Pfam" id="PF02481">
    <property type="entry name" value="DNA_processg_A"/>
    <property type="match status" value="1"/>
</dbReference>
<dbReference type="InterPro" id="IPR003488">
    <property type="entry name" value="DprA"/>
</dbReference>
<dbReference type="AlphaFoldDB" id="A0A154W857"/>
<dbReference type="Gene3D" id="1.10.10.10">
    <property type="entry name" value="Winged helix-like DNA-binding domain superfamily/Winged helix DNA-binding domain"/>
    <property type="match status" value="1"/>
</dbReference>
<organism evidence="4 5">
    <name type="scientific">Oceanibaculum pacificum</name>
    <dbReference type="NCBI Taxonomy" id="580166"/>
    <lineage>
        <taxon>Bacteria</taxon>
        <taxon>Pseudomonadati</taxon>
        <taxon>Pseudomonadota</taxon>
        <taxon>Alphaproteobacteria</taxon>
        <taxon>Rhodospirillales</taxon>
        <taxon>Oceanibaculaceae</taxon>
        <taxon>Oceanibaculum</taxon>
    </lineage>
</organism>
<sequence length="379" mass="40220">MIDTPGYRRIPSEQERVDWLRLIRTENVGPVTFRQLLGRYGSVGRALEALPELARQGGRAKPLSLYPKAVAERELAALARLGATLVTLVDPAYPPALAAVPDAPPVFSLRGHAYLLEKPTVAIVGARNASANGRTLAERIARGLGEAGFLVASGLARGIDAAAHAGSLAQGTAAVVAGGIDVIYPEENTGLYEDIWQQGVIIAESAPGTQPTARHFPRRNRIISGLALGTVVVEAAERSGSLITARFAGEQGREVMAVPGSPLDPRCRGTNRLIRTGATLVETAEDVIEAVSPMLRRPLSEGTPDLFDQPPVEPDAGTLTQARRQVIELLGPSPVSVDELIRQCQLSPSIVLTVLLEIDLAGRLERLPGNKVALRVVGD</sequence>